<name>D2MNY8_9FIRM</name>
<reference evidence="3" key="1">
    <citation type="submission" date="2009-12" db="EMBL/GenBank/DDBJ databases">
        <title>Sequence of Clostridiales genomosp. BVAB3 str. UPII9-5.</title>
        <authorList>
            <person name="Madupu R."/>
            <person name="Durkin A.S."/>
            <person name="Torralba M."/>
            <person name="Methe B."/>
            <person name="Sutton G.G."/>
            <person name="Strausberg R.L."/>
            <person name="Nelson K.E."/>
        </authorList>
    </citation>
    <scope>NUCLEOTIDE SEQUENCE [LARGE SCALE GENOMIC DNA]</scope>
    <source>
        <strain evidence="3">W1219</strain>
    </source>
</reference>
<evidence type="ECO:0000259" key="1">
    <source>
        <dbReference type="Pfam" id="PF12146"/>
    </source>
</evidence>
<protein>
    <recommendedName>
        <fullName evidence="1">Serine aminopeptidase S33 domain-containing protein</fullName>
    </recommendedName>
</protein>
<dbReference type="eggNOG" id="COG1073">
    <property type="taxonomic scope" value="Bacteria"/>
</dbReference>
<accession>D2MNY8</accession>
<comment type="caution">
    <text evidence="2">The sequence shown here is derived from an EMBL/GenBank/DDBJ whole genome shotgun (WGS) entry which is preliminary data.</text>
</comment>
<dbReference type="AlphaFoldDB" id="D2MNY8"/>
<organism evidence="2 3">
    <name type="scientific">Bulleidia extructa W1219</name>
    <dbReference type="NCBI Taxonomy" id="679192"/>
    <lineage>
        <taxon>Bacteria</taxon>
        <taxon>Bacillati</taxon>
        <taxon>Bacillota</taxon>
        <taxon>Erysipelotrichia</taxon>
        <taxon>Erysipelotrichales</taxon>
        <taxon>Erysipelotrichaceae</taxon>
        <taxon>Bulleidia</taxon>
    </lineage>
</organism>
<dbReference type="InterPro" id="IPR052920">
    <property type="entry name" value="DNA-binding_regulatory"/>
</dbReference>
<dbReference type="EMBL" id="ADFR01000007">
    <property type="protein sequence ID" value="EFC05757.1"/>
    <property type="molecule type" value="Genomic_DNA"/>
</dbReference>
<evidence type="ECO:0000313" key="2">
    <source>
        <dbReference type="EMBL" id="EFC05757.1"/>
    </source>
</evidence>
<dbReference type="Gene3D" id="3.40.50.1820">
    <property type="entry name" value="alpha/beta hydrolase"/>
    <property type="match status" value="1"/>
</dbReference>
<keyword evidence="3" id="KW-1185">Reference proteome</keyword>
<dbReference type="PANTHER" id="PTHR43358:SF4">
    <property type="entry name" value="ALPHA_BETA HYDROLASE FOLD-1 DOMAIN-CONTAINING PROTEIN"/>
    <property type="match status" value="1"/>
</dbReference>
<dbReference type="STRING" id="679192.HMPREF9013_0681"/>
<gene>
    <name evidence="2" type="ORF">HMPREF9013_0681</name>
</gene>
<sequence>MKKRKGLKIVLGLLVAFLLVITAVSNYLFEYAVARRGDGGDRKVKTTQIQPDKTSLKAMKGKKKEEAKAYFEKQGLREDKMTSYDGTQLKLFYVENPSVSKWVLMIHGYRSKHEEMLAYAKLYHKQGYNVVMPDLRASGQSEGSYVGMGMLDKEDMKFVLQWIIRRHRNAEIVVHGNSMGAATALLLAGEKEASQVKAFVADSAYTSVYEMFKEELQLRFHLPSFPLLDVASLISKMRAGYSFKEVSVIQAIKRSTKPILLIHGEKDDFVPFSMMQRLYDAKTQGKKKQLVSKKAGHTESLFDLGDVYAKTIFDFIRSLDNADAL</sequence>
<dbReference type="Proteomes" id="UP000005017">
    <property type="component" value="Unassembled WGS sequence"/>
</dbReference>
<evidence type="ECO:0000313" key="3">
    <source>
        <dbReference type="Proteomes" id="UP000005017"/>
    </source>
</evidence>
<dbReference type="Pfam" id="PF12146">
    <property type="entry name" value="Hydrolase_4"/>
    <property type="match status" value="1"/>
</dbReference>
<dbReference type="PANTHER" id="PTHR43358">
    <property type="entry name" value="ALPHA/BETA-HYDROLASE"/>
    <property type="match status" value="1"/>
</dbReference>
<dbReference type="SUPFAM" id="SSF53474">
    <property type="entry name" value="alpha/beta-Hydrolases"/>
    <property type="match status" value="1"/>
</dbReference>
<dbReference type="InterPro" id="IPR022742">
    <property type="entry name" value="Hydrolase_4"/>
</dbReference>
<feature type="domain" description="Serine aminopeptidase S33" evidence="1">
    <location>
        <begin position="100"/>
        <end position="211"/>
    </location>
</feature>
<proteinExistence type="predicted"/>
<dbReference type="RefSeq" id="WP_006627089.1">
    <property type="nucleotide sequence ID" value="NZ_ADFR01000007.1"/>
</dbReference>
<dbReference type="InterPro" id="IPR029058">
    <property type="entry name" value="AB_hydrolase_fold"/>
</dbReference>